<sequence length="294" mass="33660">MVLGLEKLQMLECESCQVGKHVCSSFPQEIEKKNGPSQVSSFGFRYFVTFIDEYSQCTRILIRMPSSSLDNEIRHFIIFPKEPLFHIPLLGFGCTCLFMMFLKVCISYLLEPSNVFLVFKKGIVIVELPLNEEPSESCPTLSITSMTDPSDENSSSPIVFDLLETSSYLQFSKLSSFISFIFFFCVFLVFYSNSKKISMKWREAMIDEMQDLEHSGTWELVSLPLRKTSASCRWVYVIKVGPNGKVYCHKARLVAKGYTHIYGLDYGNTFSPMTKISSIHLFLVMVAICHWPLH</sequence>
<dbReference type="STRING" id="157652.A0A371ECH1"/>
<reference evidence="3" key="1">
    <citation type="submission" date="2018-05" db="EMBL/GenBank/DDBJ databases">
        <title>Draft genome of Mucuna pruriens seed.</title>
        <authorList>
            <person name="Nnadi N.E."/>
            <person name="Vos R."/>
            <person name="Hasami M.H."/>
            <person name="Devisetty U.K."/>
            <person name="Aguiy J.C."/>
        </authorList>
    </citation>
    <scope>NUCLEOTIDE SEQUENCE [LARGE SCALE GENOMIC DNA]</scope>
    <source>
        <strain evidence="3">JCA_2017</strain>
    </source>
</reference>
<name>A0A371ECH1_MUCPR</name>
<protein>
    <recommendedName>
        <fullName evidence="2">Reverse transcriptase Ty1/copia-type domain-containing protein</fullName>
    </recommendedName>
</protein>
<dbReference type="Proteomes" id="UP000257109">
    <property type="component" value="Unassembled WGS sequence"/>
</dbReference>
<proteinExistence type="predicted"/>
<comment type="caution">
    <text evidence="3">The sequence shown here is derived from an EMBL/GenBank/DDBJ whole genome shotgun (WGS) entry which is preliminary data.</text>
</comment>
<evidence type="ECO:0000256" key="1">
    <source>
        <dbReference type="SAM" id="Phobius"/>
    </source>
</evidence>
<feature type="non-terminal residue" evidence="3">
    <location>
        <position position="1"/>
    </location>
</feature>
<accession>A0A371ECH1</accession>
<feature type="transmembrane region" description="Helical" evidence="1">
    <location>
        <begin position="84"/>
        <end position="110"/>
    </location>
</feature>
<evidence type="ECO:0000313" key="4">
    <source>
        <dbReference type="Proteomes" id="UP000257109"/>
    </source>
</evidence>
<evidence type="ECO:0000259" key="2">
    <source>
        <dbReference type="Pfam" id="PF07727"/>
    </source>
</evidence>
<keyword evidence="1" id="KW-0472">Membrane</keyword>
<keyword evidence="1" id="KW-0812">Transmembrane</keyword>
<organism evidence="3 4">
    <name type="scientific">Mucuna pruriens</name>
    <name type="common">Velvet bean</name>
    <name type="synonym">Dolichos pruriens</name>
    <dbReference type="NCBI Taxonomy" id="157652"/>
    <lineage>
        <taxon>Eukaryota</taxon>
        <taxon>Viridiplantae</taxon>
        <taxon>Streptophyta</taxon>
        <taxon>Embryophyta</taxon>
        <taxon>Tracheophyta</taxon>
        <taxon>Spermatophyta</taxon>
        <taxon>Magnoliopsida</taxon>
        <taxon>eudicotyledons</taxon>
        <taxon>Gunneridae</taxon>
        <taxon>Pentapetalae</taxon>
        <taxon>rosids</taxon>
        <taxon>fabids</taxon>
        <taxon>Fabales</taxon>
        <taxon>Fabaceae</taxon>
        <taxon>Papilionoideae</taxon>
        <taxon>50 kb inversion clade</taxon>
        <taxon>NPAAA clade</taxon>
        <taxon>indigoferoid/millettioid clade</taxon>
        <taxon>Phaseoleae</taxon>
        <taxon>Mucuna</taxon>
    </lineage>
</organism>
<gene>
    <name evidence="3" type="ORF">CR513_57804</name>
</gene>
<dbReference type="AlphaFoldDB" id="A0A371ECH1"/>
<evidence type="ECO:0000313" key="3">
    <source>
        <dbReference type="EMBL" id="RDX63728.1"/>
    </source>
</evidence>
<keyword evidence="4" id="KW-1185">Reference proteome</keyword>
<keyword evidence="1" id="KW-1133">Transmembrane helix</keyword>
<feature type="domain" description="Reverse transcriptase Ty1/copia-type" evidence="2">
    <location>
        <begin position="217"/>
        <end position="294"/>
    </location>
</feature>
<dbReference type="EMBL" id="QJKJ01014742">
    <property type="protein sequence ID" value="RDX63728.1"/>
    <property type="molecule type" value="Genomic_DNA"/>
</dbReference>
<dbReference type="Pfam" id="PF07727">
    <property type="entry name" value="RVT_2"/>
    <property type="match status" value="1"/>
</dbReference>
<dbReference type="OrthoDB" id="7473114at2759"/>
<feature type="transmembrane region" description="Helical" evidence="1">
    <location>
        <begin position="174"/>
        <end position="192"/>
    </location>
</feature>
<dbReference type="InterPro" id="IPR013103">
    <property type="entry name" value="RVT_2"/>
</dbReference>